<sequence>MAKTQFNVRMSESAADAARMAAADQRISLNEYIERLVTADTNPQRAASLEYTGTFIQEWGDFIENEAARVQRG</sequence>
<dbReference type="EMBL" id="SUMC01000016">
    <property type="protein sequence ID" value="TKA10222.1"/>
    <property type="molecule type" value="Genomic_DNA"/>
</dbReference>
<proteinExistence type="predicted"/>
<gene>
    <name evidence="1" type="ORF">FCI23_18655</name>
</gene>
<evidence type="ECO:0000313" key="1">
    <source>
        <dbReference type="EMBL" id="TKA10222.1"/>
    </source>
</evidence>
<comment type="caution">
    <text evidence="1">The sequence shown here is derived from an EMBL/GenBank/DDBJ whole genome shotgun (WGS) entry which is preliminary data.</text>
</comment>
<accession>A0A4U0SKL5</accession>
<evidence type="ECO:0000313" key="2">
    <source>
        <dbReference type="Proteomes" id="UP000305778"/>
    </source>
</evidence>
<keyword evidence="2" id="KW-1185">Reference proteome</keyword>
<dbReference type="SUPFAM" id="SSF47598">
    <property type="entry name" value="Ribbon-helix-helix"/>
    <property type="match status" value="1"/>
</dbReference>
<protein>
    <submittedName>
        <fullName evidence="1">Toxin-antitoxin system HicB family antitoxin</fullName>
    </submittedName>
</protein>
<dbReference type="OrthoDB" id="4250177at2"/>
<dbReference type="AlphaFoldDB" id="A0A4U0SKL5"/>
<dbReference type="Proteomes" id="UP000305778">
    <property type="component" value="Unassembled WGS sequence"/>
</dbReference>
<dbReference type="InterPro" id="IPR010985">
    <property type="entry name" value="Ribbon_hlx_hlx"/>
</dbReference>
<dbReference type="RefSeq" id="WP_136725038.1">
    <property type="nucleotide sequence ID" value="NZ_SUMC01000016.1"/>
</dbReference>
<organism evidence="1 2">
    <name type="scientific">Actinacidiphila oryziradicis</name>
    <dbReference type="NCBI Taxonomy" id="2571141"/>
    <lineage>
        <taxon>Bacteria</taxon>
        <taxon>Bacillati</taxon>
        <taxon>Actinomycetota</taxon>
        <taxon>Actinomycetes</taxon>
        <taxon>Kitasatosporales</taxon>
        <taxon>Streptomycetaceae</taxon>
        <taxon>Actinacidiphila</taxon>
    </lineage>
</organism>
<dbReference type="Pfam" id="PF05534">
    <property type="entry name" value="HicB"/>
    <property type="match status" value="1"/>
</dbReference>
<reference evidence="1 2" key="1">
    <citation type="submission" date="2019-04" db="EMBL/GenBank/DDBJ databases">
        <title>Streptomyces oryziradicis sp. nov., a novel actinomycete isolated from rhizosphere soil of rice (Oryza sativa L.).</title>
        <authorList>
            <person name="Li C."/>
        </authorList>
    </citation>
    <scope>NUCLEOTIDE SEQUENCE [LARGE SCALE GENOMIC DNA]</scope>
    <source>
        <strain evidence="1 2">NEAU-C40</strain>
    </source>
</reference>
<dbReference type="InterPro" id="IPR008651">
    <property type="entry name" value="Uncharacterised_HicB"/>
</dbReference>
<dbReference type="GO" id="GO:0006355">
    <property type="term" value="P:regulation of DNA-templated transcription"/>
    <property type="evidence" value="ECO:0007669"/>
    <property type="project" value="InterPro"/>
</dbReference>
<name>A0A4U0SKL5_9ACTN</name>